<dbReference type="Pfam" id="PF00027">
    <property type="entry name" value="cNMP_binding"/>
    <property type="match status" value="1"/>
</dbReference>
<sequence>MDTLLRQHFREKMDSYYPISANSMEELLNFSTLVHLKATEVLIQQGSRSRQFFFLDTGYMISYISDEKGRSYNKNIFVQRDWVSSMVSNIMQKPSEFTLKAVTDCVLISIPYKKFRELIFQKEDLKLFYIHYLEKNWVIEKEEREVSIVMDDALARYQKLILRHPDLENYVPLQDIASHLGITPTQLSRIRKQLK</sequence>
<dbReference type="EMBL" id="JAGKSB010000008">
    <property type="protein sequence ID" value="MBP3943538.1"/>
    <property type="molecule type" value="Genomic_DNA"/>
</dbReference>
<accession>A0A8T4HDW0</accession>
<dbReference type="InterPro" id="IPR000595">
    <property type="entry name" value="cNMP-bd_dom"/>
</dbReference>
<gene>
    <name evidence="2" type="ORF">J5U18_08185</name>
</gene>
<dbReference type="SUPFAM" id="SSF51206">
    <property type="entry name" value="cAMP-binding domain-like"/>
    <property type="match status" value="1"/>
</dbReference>
<dbReference type="RefSeq" id="WP_353547035.1">
    <property type="nucleotide sequence ID" value="NZ_JAGKSB010000008.1"/>
</dbReference>
<dbReference type="AlphaFoldDB" id="A0A8T4HDW0"/>
<comment type="caution">
    <text evidence="2">The sequence shown here is derived from an EMBL/GenBank/DDBJ whole genome shotgun (WGS) entry which is preliminary data.</text>
</comment>
<dbReference type="InterPro" id="IPR018490">
    <property type="entry name" value="cNMP-bd_dom_sf"/>
</dbReference>
<proteinExistence type="predicted"/>
<reference evidence="2" key="1">
    <citation type="submission" date="2021-03" db="EMBL/GenBank/DDBJ databases">
        <authorList>
            <person name="Lu T."/>
            <person name="Wang Q."/>
            <person name="Han X."/>
        </authorList>
    </citation>
    <scope>NUCLEOTIDE SEQUENCE</scope>
    <source>
        <strain evidence="2">WQ 2009</strain>
    </source>
</reference>
<feature type="domain" description="Cyclic nucleotide-binding" evidence="1">
    <location>
        <begin position="15"/>
        <end position="136"/>
    </location>
</feature>
<keyword evidence="3" id="KW-1185">Reference proteome</keyword>
<evidence type="ECO:0000259" key="1">
    <source>
        <dbReference type="PROSITE" id="PS50042"/>
    </source>
</evidence>
<dbReference type="Proteomes" id="UP000679691">
    <property type="component" value="Unassembled WGS sequence"/>
</dbReference>
<dbReference type="PROSITE" id="PS50042">
    <property type="entry name" value="CNMP_BINDING_3"/>
    <property type="match status" value="1"/>
</dbReference>
<organism evidence="2 3">
    <name type="scientific">Rhinopithecimicrobium faecis</name>
    <dbReference type="NCBI Taxonomy" id="2820698"/>
    <lineage>
        <taxon>Bacteria</taxon>
        <taxon>Pseudomonadati</taxon>
        <taxon>Bacteroidota</taxon>
        <taxon>Sphingobacteriia</taxon>
        <taxon>Sphingobacteriales</taxon>
        <taxon>Sphingobacteriaceae</taxon>
        <taxon>Rhinopithecimicrobium</taxon>
    </lineage>
</organism>
<evidence type="ECO:0000313" key="2">
    <source>
        <dbReference type="EMBL" id="MBP3943538.1"/>
    </source>
</evidence>
<name>A0A8T4HDW0_9SPHI</name>
<evidence type="ECO:0000313" key="3">
    <source>
        <dbReference type="Proteomes" id="UP000679691"/>
    </source>
</evidence>
<dbReference type="Gene3D" id="2.60.120.10">
    <property type="entry name" value="Jelly Rolls"/>
    <property type="match status" value="1"/>
</dbReference>
<dbReference type="InterPro" id="IPR014710">
    <property type="entry name" value="RmlC-like_jellyroll"/>
</dbReference>
<dbReference type="CDD" id="cd00038">
    <property type="entry name" value="CAP_ED"/>
    <property type="match status" value="1"/>
</dbReference>
<protein>
    <submittedName>
        <fullName evidence="2">Crp/Fnr family transcriptional regulator</fullName>
    </submittedName>
</protein>